<gene>
    <name evidence="3" type="ORF">D3876_09730</name>
</gene>
<dbReference type="InterPro" id="IPR036249">
    <property type="entry name" value="Thioredoxin-like_sf"/>
</dbReference>
<evidence type="ECO:0000313" key="4">
    <source>
        <dbReference type="Proteomes" id="UP000286100"/>
    </source>
</evidence>
<dbReference type="AlphaFoldDB" id="A0A418WKD2"/>
<proteinExistence type="predicted"/>
<keyword evidence="4" id="KW-1185">Reference proteome</keyword>
<keyword evidence="1" id="KW-0732">Signal</keyword>
<evidence type="ECO:0000313" key="3">
    <source>
        <dbReference type="EMBL" id="RJF90507.1"/>
    </source>
</evidence>
<dbReference type="InterPro" id="IPR012336">
    <property type="entry name" value="Thioredoxin-like_fold"/>
</dbReference>
<dbReference type="Proteomes" id="UP000286100">
    <property type="component" value="Unassembled WGS sequence"/>
</dbReference>
<feature type="domain" description="Thioredoxin-like fold" evidence="2">
    <location>
        <begin position="63"/>
        <end position="247"/>
    </location>
</feature>
<accession>A0A418WKD2</accession>
<feature type="signal peptide" evidence="1">
    <location>
        <begin position="1"/>
        <end position="26"/>
    </location>
</feature>
<dbReference type="OrthoDB" id="8478320at2"/>
<feature type="chain" id="PRO_5019047685" description="Thioredoxin-like fold domain-containing protein" evidence="1">
    <location>
        <begin position="27"/>
        <end position="255"/>
    </location>
</feature>
<dbReference type="Pfam" id="PF13462">
    <property type="entry name" value="Thioredoxin_4"/>
    <property type="match status" value="1"/>
</dbReference>
<sequence>MSKAGAYSTMKRIIGLTALPLTLALAACGSSDEAKTADATSSAAPIAAPAGQSWVDTITQTDEGGFVMGNPNAPIKLVEYASLTCSHCAEFADKGVAALKEKYISKGTVSLELRNYVRDPIDMTAALLSRCGGTGPYFQLTEQMFAAQSEWLNRFQSLGEEGFKRIQSLPPAQQFGELAKAGQLDQFVQQRGVSSQKAAQCLADKAAVDKLVAMNKKATEEYNLTGTPMFMINGQVVPDTAAWEALEPKLRAAGA</sequence>
<dbReference type="Gene3D" id="3.40.30.10">
    <property type="entry name" value="Glutaredoxin"/>
    <property type="match status" value="1"/>
</dbReference>
<comment type="caution">
    <text evidence="3">The sequence shown here is derived from an EMBL/GenBank/DDBJ whole genome shotgun (WGS) entry which is preliminary data.</text>
</comment>
<dbReference type="SUPFAM" id="SSF52833">
    <property type="entry name" value="Thioredoxin-like"/>
    <property type="match status" value="1"/>
</dbReference>
<evidence type="ECO:0000259" key="2">
    <source>
        <dbReference type="Pfam" id="PF13462"/>
    </source>
</evidence>
<reference evidence="3 4" key="1">
    <citation type="submission" date="2018-09" db="EMBL/GenBank/DDBJ databases">
        <authorList>
            <person name="Zhu H."/>
        </authorList>
    </citation>
    <scope>NUCLEOTIDE SEQUENCE [LARGE SCALE GENOMIC DNA]</scope>
    <source>
        <strain evidence="3 4">K2R01-6</strain>
    </source>
</reference>
<dbReference type="EMBL" id="QYUM01000003">
    <property type="protein sequence ID" value="RJF90507.1"/>
    <property type="molecule type" value="Genomic_DNA"/>
</dbReference>
<dbReference type="Gene3D" id="1.10.40.110">
    <property type="match status" value="1"/>
</dbReference>
<protein>
    <recommendedName>
        <fullName evidence="2">Thioredoxin-like fold domain-containing protein</fullName>
    </recommendedName>
</protein>
<evidence type="ECO:0000256" key="1">
    <source>
        <dbReference type="SAM" id="SignalP"/>
    </source>
</evidence>
<organism evidence="3 4">
    <name type="scientific">Sphingomonas cavernae</name>
    <dbReference type="NCBI Taxonomy" id="2320861"/>
    <lineage>
        <taxon>Bacteria</taxon>
        <taxon>Pseudomonadati</taxon>
        <taxon>Pseudomonadota</taxon>
        <taxon>Alphaproteobacteria</taxon>
        <taxon>Sphingomonadales</taxon>
        <taxon>Sphingomonadaceae</taxon>
        <taxon>Sphingomonas</taxon>
    </lineage>
</organism>
<dbReference type="PROSITE" id="PS51257">
    <property type="entry name" value="PROKAR_LIPOPROTEIN"/>
    <property type="match status" value="1"/>
</dbReference>
<name>A0A418WKD2_9SPHN</name>